<dbReference type="GO" id="GO:0005737">
    <property type="term" value="C:cytoplasm"/>
    <property type="evidence" value="ECO:0007669"/>
    <property type="project" value="TreeGrafter"/>
</dbReference>
<dbReference type="InterPro" id="IPR029058">
    <property type="entry name" value="AB_hydrolase_fold"/>
</dbReference>
<dbReference type="AlphaFoldDB" id="A0A5N6TU21"/>
<reference evidence="3 4" key="1">
    <citation type="submission" date="2019-04" db="EMBL/GenBank/DDBJ databases">
        <title>Friends and foes A comparative genomics study of 23 Aspergillus species from section Flavi.</title>
        <authorList>
            <consortium name="DOE Joint Genome Institute"/>
            <person name="Kjaerbolling I."/>
            <person name="Vesth T."/>
            <person name="Frisvad J.C."/>
            <person name="Nybo J.L."/>
            <person name="Theobald S."/>
            <person name="Kildgaard S."/>
            <person name="Isbrandt T."/>
            <person name="Kuo A."/>
            <person name="Sato A."/>
            <person name="Lyhne E.K."/>
            <person name="Kogle M.E."/>
            <person name="Wiebenga A."/>
            <person name="Kun R.S."/>
            <person name="Lubbers R.J."/>
            <person name="Makela M.R."/>
            <person name="Barry K."/>
            <person name="Chovatia M."/>
            <person name="Clum A."/>
            <person name="Daum C."/>
            <person name="Haridas S."/>
            <person name="He G."/>
            <person name="LaButti K."/>
            <person name="Lipzen A."/>
            <person name="Mondo S."/>
            <person name="Riley R."/>
            <person name="Salamov A."/>
            <person name="Simmons B.A."/>
            <person name="Magnuson J.K."/>
            <person name="Henrissat B."/>
            <person name="Mortensen U.H."/>
            <person name="Larsen T.O."/>
            <person name="Devries R.P."/>
            <person name="Grigoriev I.V."/>
            <person name="Machida M."/>
            <person name="Baker S.E."/>
            <person name="Andersen M.R."/>
        </authorList>
    </citation>
    <scope>NUCLEOTIDE SEQUENCE [LARGE SCALE GENOMIC DNA]</scope>
    <source>
        <strain evidence="3 4">IBT 18842</strain>
    </source>
</reference>
<dbReference type="SUPFAM" id="SSF53474">
    <property type="entry name" value="alpha/beta-Hydrolases"/>
    <property type="match status" value="1"/>
</dbReference>
<evidence type="ECO:0000313" key="3">
    <source>
        <dbReference type="EMBL" id="KAE8149581.1"/>
    </source>
</evidence>
<sequence length="238" mass="26305">MRFLCLPGTFGTLIDELEKSGLASFYFTQGSFPSTPPPGFETYFGPPPHFRFMNFGEETVSALRSLSKICTREQAIQWLGTQVNSHEGLLSAKHAVADVLDEIDRLGIQGLIGYSEGAGIAASVLQEEQRRQAESGRIPRIKCAVFIGGWPPIDIRKTHYVFPTGDEDEDWITVPTCHVIGAEDVFLDGSKMLYEVCNADNSELFDHGGGHVIPRDPRTLNELVNVICNMIELSLKDS</sequence>
<feature type="domain" description="Serine hydrolase" evidence="2">
    <location>
        <begin position="70"/>
        <end position="219"/>
    </location>
</feature>
<organism evidence="3 4">
    <name type="scientific">Aspergillus avenaceus</name>
    <dbReference type="NCBI Taxonomy" id="36643"/>
    <lineage>
        <taxon>Eukaryota</taxon>
        <taxon>Fungi</taxon>
        <taxon>Dikarya</taxon>
        <taxon>Ascomycota</taxon>
        <taxon>Pezizomycotina</taxon>
        <taxon>Eurotiomycetes</taxon>
        <taxon>Eurotiomycetidae</taxon>
        <taxon>Eurotiales</taxon>
        <taxon>Aspergillaceae</taxon>
        <taxon>Aspergillus</taxon>
        <taxon>Aspergillus subgen. Circumdati</taxon>
    </lineage>
</organism>
<dbReference type="Pfam" id="PF03959">
    <property type="entry name" value="FSH1"/>
    <property type="match status" value="1"/>
</dbReference>
<protein>
    <submittedName>
        <fullName evidence="3">Serine hydrolase FSH</fullName>
    </submittedName>
</protein>
<dbReference type="InterPro" id="IPR005645">
    <property type="entry name" value="FSH-like_dom"/>
</dbReference>
<dbReference type="PANTHER" id="PTHR48070">
    <property type="entry name" value="ESTERASE OVCA2"/>
    <property type="match status" value="1"/>
</dbReference>
<dbReference type="GO" id="GO:0005634">
    <property type="term" value="C:nucleus"/>
    <property type="evidence" value="ECO:0007669"/>
    <property type="project" value="TreeGrafter"/>
</dbReference>
<dbReference type="InterPro" id="IPR050593">
    <property type="entry name" value="LovG"/>
</dbReference>
<dbReference type="EMBL" id="ML742119">
    <property type="protein sequence ID" value="KAE8149581.1"/>
    <property type="molecule type" value="Genomic_DNA"/>
</dbReference>
<proteinExistence type="predicted"/>
<evidence type="ECO:0000256" key="1">
    <source>
        <dbReference type="ARBA" id="ARBA00022801"/>
    </source>
</evidence>
<dbReference type="GO" id="GO:0016787">
    <property type="term" value="F:hydrolase activity"/>
    <property type="evidence" value="ECO:0007669"/>
    <property type="project" value="UniProtKB-KW"/>
</dbReference>
<name>A0A5N6TU21_ASPAV</name>
<dbReference type="Gene3D" id="3.40.50.1820">
    <property type="entry name" value="alpha/beta hydrolase"/>
    <property type="match status" value="1"/>
</dbReference>
<dbReference type="PANTHER" id="PTHR48070:SF4">
    <property type="entry name" value="ESTERASE ALNB"/>
    <property type="match status" value="1"/>
</dbReference>
<gene>
    <name evidence="3" type="ORF">BDV25DRAFT_130279</name>
</gene>
<keyword evidence="4" id="KW-1185">Reference proteome</keyword>
<accession>A0A5N6TU21</accession>
<evidence type="ECO:0000259" key="2">
    <source>
        <dbReference type="Pfam" id="PF03959"/>
    </source>
</evidence>
<dbReference type="GO" id="GO:0019748">
    <property type="term" value="P:secondary metabolic process"/>
    <property type="evidence" value="ECO:0007669"/>
    <property type="project" value="TreeGrafter"/>
</dbReference>
<dbReference type="OrthoDB" id="414698at2759"/>
<keyword evidence="1 3" id="KW-0378">Hydrolase</keyword>
<evidence type="ECO:0000313" key="4">
    <source>
        <dbReference type="Proteomes" id="UP000325780"/>
    </source>
</evidence>
<dbReference type="Proteomes" id="UP000325780">
    <property type="component" value="Unassembled WGS sequence"/>
</dbReference>